<dbReference type="InterPro" id="IPR027417">
    <property type="entry name" value="P-loop_NTPase"/>
</dbReference>
<name>A0A445D7U5_ARAHY</name>
<protein>
    <submittedName>
        <fullName evidence="1">Uncharacterized protein</fullName>
    </submittedName>
</protein>
<sequence length="119" mass="13330">MLALLKRGIGVHSSGLIPILKEVIEILFQEGLIKSLSPNYCLSGLCKGLFTIKIPMQMMKSCYLLLQEHSPNHLGEGDLFVILVPKVLNVTDAQSFIQSLEPATWRKLKIKGKMYHKVP</sequence>
<dbReference type="OrthoDB" id="1725159at2759"/>
<dbReference type="PANTHER" id="PTHR47041:SF2">
    <property type="entry name" value="SEC14 CYTOSOLIC FACTOR FAMILY PROTEIN _ PHOSPHOGLYCERIDE TRANSFER FAMILY PROTEIN"/>
    <property type="match status" value="1"/>
</dbReference>
<dbReference type="Proteomes" id="UP000289738">
    <property type="component" value="Chromosome A05"/>
</dbReference>
<comment type="caution">
    <text evidence="1">The sequence shown here is derived from an EMBL/GenBank/DDBJ whole genome shotgun (WGS) entry which is preliminary data.</text>
</comment>
<gene>
    <name evidence="1" type="ORF">Ahy_A05g025227</name>
</gene>
<proteinExistence type="predicted"/>
<organism evidence="1 2">
    <name type="scientific">Arachis hypogaea</name>
    <name type="common">Peanut</name>
    <dbReference type="NCBI Taxonomy" id="3818"/>
    <lineage>
        <taxon>Eukaryota</taxon>
        <taxon>Viridiplantae</taxon>
        <taxon>Streptophyta</taxon>
        <taxon>Embryophyta</taxon>
        <taxon>Tracheophyta</taxon>
        <taxon>Spermatophyta</taxon>
        <taxon>Magnoliopsida</taxon>
        <taxon>eudicotyledons</taxon>
        <taxon>Gunneridae</taxon>
        <taxon>Pentapetalae</taxon>
        <taxon>rosids</taxon>
        <taxon>fabids</taxon>
        <taxon>Fabales</taxon>
        <taxon>Fabaceae</taxon>
        <taxon>Papilionoideae</taxon>
        <taxon>50 kb inversion clade</taxon>
        <taxon>dalbergioids sensu lato</taxon>
        <taxon>Dalbergieae</taxon>
        <taxon>Pterocarpus clade</taxon>
        <taxon>Arachis</taxon>
    </lineage>
</organism>
<reference evidence="1 2" key="1">
    <citation type="submission" date="2019-01" db="EMBL/GenBank/DDBJ databases">
        <title>Sequencing of cultivated peanut Arachis hypogaea provides insights into genome evolution and oil improvement.</title>
        <authorList>
            <person name="Chen X."/>
        </authorList>
    </citation>
    <scope>NUCLEOTIDE SEQUENCE [LARGE SCALE GENOMIC DNA]</scope>
    <source>
        <strain evidence="2">cv. Fuhuasheng</strain>
        <tissue evidence="1">Leaves</tissue>
    </source>
</reference>
<dbReference type="EMBL" id="SDMP01000005">
    <property type="protein sequence ID" value="RYR59362.1"/>
    <property type="molecule type" value="Genomic_DNA"/>
</dbReference>
<dbReference type="PANTHER" id="PTHR47041">
    <property type="entry name" value="SEC14 CYTOSOLIC FACTOR FAMILY PROTEIN / PHOSPHOGLYCERIDE TRANSFER FAMILY PROTEIN"/>
    <property type="match status" value="1"/>
</dbReference>
<dbReference type="Gene3D" id="3.40.50.300">
    <property type="entry name" value="P-loop containing nucleotide triphosphate hydrolases"/>
    <property type="match status" value="1"/>
</dbReference>
<evidence type="ECO:0000313" key="2">
    <source>
        <dbReference type="Proteomes" id="UP000289738"/>
    </source>
</evidence>
<dbReference type="AlphaFoldDB" id="A0A445D7U5"/>
<keyword evidence="2" id="KW-1185">Reference proteome</keyword>
<dbReference type="Gramene" id="arahy.Tifrunner.gnm2.ann2.Ah05g165300.1">
    <property type="protein sequence ID" value="arahy.Tifrunner.gnm2.ann2.Ah05g165300.1-CDS"/>
    <property type="gene ID" value="arahy.Tifrunner.gnm2.ann2.Ah05g165300"/>
</dbReference>
<accession>A0A445D7U5</accession>
<dbReference type="STRING" id="3818.A0A445D7U5"/>
<evidence type="ECO:0000313" key="1">
    <source>
        <dbReference type="EMBL" id="RYR59362.1"/>
    </source>
</evidence>